<reference evidence="2 3" key="1">
    <citation type="submission" date="2017-12" db="EMBL/GenBank/DDBJ databases">
        <title>Sequencing the genomes of 1000 Actinobacteria strains.</title>
        <authorList>
            <person name="Klenk H.-P."/>
        </authorList>
    </citation>
    <scope>NUCLEOTIDE SEQUENCE [LARGE SCALE GENOMIC DNA]</scope>
    <source>
        <strain evidence="2 3">DSM 12806</strain>
    </source>
</reference>
<evidence type="ECO:0000259" key="1">
    <source>
        <dbReference type="PROSITE" id="PS51186"/>
    </source>
</evidence>
<dbReference type="Proteomes" id="UP000233781">
    <property type="component" value="Unassembled WGS sequence"/>
</dbReference>
<feature type="domain" description="N-acetyltransferase" evidence="1">
    <location>
        <begin position="33"/>
        <end position="187"/>
    </location>
</feature>
<protein>
    <submittedName>
        <fullName evidence="2">RimJ/RimL family protein N-acetyltransferase</fullName>
    </submittedName>
</protein>
<dbReference type="InterPro" id="IPR051908">
    <property type="entry name" value="Ribosomal_N-acetyltransferase"/>
</dbReference>
<dbReference type="InterPro" id="IPR016181">
    <property type="entry name" value="Acyl_CoA_acyltransferase"/>
</dbReference>
<accession>A0A2N3YET6</accession>
<keyword evidence="2" id="KW-0808">Transferase</keyword>
<dbReference type="GO" id="GO:0008999">
    <property type="term" value="F:protein-N-terminal-alanine acetyltransferase activity"/>
    <property type="evidence" value="ECO:0007669"/>
    <property type="project" value="TreeGrafter"/>
</dbReference>
<gene>
    <name evidence="2" type="ORF">ATL31_0155</name>
</gene>
<organism evidence="2 3">
    <name type="scientific">Phycicoccus duodecadis</name>
    <dbReference type="NCBI Taxonomy" id="173053"/>
    <lineage>
        <taxon>Bacteria</taxon>
        <taxon>Bacillati</taxon>
        <taxon>Actinomycetota</taxon>
        <taxon>Actinomycetes</taxon>
        <taxon>Micrococcales</taxon>
        <taxon>Intrasporangiaceae</taxon>
        <taxon>Phycicoccus</taxon>
    </lineage>
</organism>
<sequence length="232" mass="24977">MTATNPHGQPVGDPVDWHGAEAPGPVVLTGRFVTLRPLVADDAGAVAKTLGAHPELWTYLPWEPATTPAAALATIEAAARPPLGTSFAVDSPAGAFLGRVDLMRADPARGTIEVGAVLWSPALQRTRAATETQLLLAEHVFDTLGYRRYEWKCDSLNAPSRAAALRLGFTEEGTWRNALVTKGRNRDTTWFSVTDTEWPAVGAALRAWLADDNMDDDGRQRRSLADIRAALA</sequence>
<dbReference type="InterPro" id="IPR000182">
    <property type="entry name" value="GNAT_dom"/>
</dbReference>
<dbReference type="AlphaFoldDB" id="A0A2N3YET6"/>
<evidence type="ECO:0000313" key="3">
    <source>
        <dbReference type="Proteomes" id="UP000233781"/>
    </source>
</evidence>
<dbReference type="OrthoDB" id="9795199at2"/>
<dbReference type="Gene3D" id="3.40.630.30">
    <property type="match status" value="1"/>
</dbReference>
<evidence type="ECO:0000313" key="2">
    <source>
        <dbReference type="EMBL" id="PKW25367.1"/>
    </source>
</evidence>
<dbReference type="PANTHER" id="PTHR43441:SF2">
    <property type="entry name" value="FAMILY ACETYLTRANSFERASE, PUTATIVE (AFU_ORTHOLOGUE AFUA_7G00850)-RELATED"/>
    <property type="match status" value="1"/>
</dbReference>
<dbReference type="GO" id="GO:1990189">
    <property type="term" value="F:protein N-terminal-serine acetyltransferase activity"/>
    <property type="evidence" value="ECO:0007669"/>
    <property type="project" value="TreeGrafter"/>
</dbReference>
<dbReference type="EMBL" id="PJNE01000001">
    <property type="protein sequence ID" value="PKW25367.1"/>
    <property type="molecule type" value="Genomic_DNA"/>
</dbReference>
<name>A0A2N3YET6_9MICO</name>
<dbReference type="Pfam" id="PF13302">
    <property type="entry name" value="Acetyltransf_3"/>
    <property type="match status" value="1"/>
</dbReference>
<dbReference type="RefSeq" id="WP_101394091.1">
    <property type="nucleotide sequence ID" value="NZ_PJNE01000001.1"/>
</dbReference>
<keyword evidence="3" id="KW-1185">Reference proteome</keyword>
<proteinExistence type="predicted"/>
<dbReference type="PANTHER" id="PTHR43441">
    <property type="entry name" value="RIBOSOMAL-PROTEIN-SERINE ACETYLTRANSFERASE"/>
    <property type="match status" value="1"/>
</dbReference>
<comment type="caution">
    <text evidence="2">The sequence shown here is derived from an EMBL/GenBank/DDBJ whole genome shotgun (WGS) entry which is preliminary data.</text>
</comment>
<dbReference type="SUPFAM" id="SSF55729">
    <property type="entry name" value="Acyl-CoA N-acyltransferases (Nat)"/>
    <property type="match status" value="1"/>
</dbReference>
<dbReference type="PROSITE" id="PS51186">
    <property type="entry name" value="GNAT"/>
    <property type="match status" value="1"/>
</dbReference>